<name>A0AAV4VJN3_9ARAC</name>
<keyword evidence="2 5" id="KW-0963">Cytoplasm</keyword>
<dbReference type="PANTHER" id="PTHR11830">
    <property type="entry name" value="40S RIBOSOMAL PROTEIN S3A"/>
    <property type="match status" value="1"/>
</dbReference>
<feature type="initiator methionine" description="Removed" evidence="5">
    <location>
        <position position="1"/>
    </location>
</feature>
<proteinExistence type="inferred from homology"/>
<comment type="similarity">
    <text evidence="5 6">Belongs to the eukaryotic ribosomal protein eS1 family.</text>
</comment>
<accession>A0AAV4VJN3</accession>
<dbReference type="InterPro" id="IPR027500">
    <property type="entry name" value="Ribosomal_eS1_euk"/>
</dbReference>
<dbReference type="PROSITE" id="PS01191">
    <property type="entry name" value="RIBOSOMAL_S3AE"/>
    <property type="match status" value="1"/>
</dbReference>
<keyword evidence="3 5" id="KW-0689">Ribosomal protein</keyword>
<evidence type="ECO:0000256" key="3">
    <source>
        <dbReference type="ARBA" id="ARBA00022980"/>
    </source>
</evidence>
<evidence type="ECO:0000256" key="2">
    <source>
        <dbReference type="ARBA" id="ARBA00022490"/>
    </source>
</evidence>
<dbReference type="GO" id="GO:0022627">
    <property type="term" value="C:cytosolic small ribosomal subunit"/>
    <property type="evidence" value="ECO:0007669"/>
    <property type="project" value="UniProtKB-UniRule"/>
</dbReference>
<gene>
    <name evidence="7" type="ORF">CDAR_492131</name>
</gene>
<dbReference type="HAMAP" id="MF_03122">
    <property type="entry name" value="Ribosomal_eS1_euk"/>
    <property type="match status" value="1"/>
</dbReference>
<comment type="caution">
    <text evidence="7">The sequence shown here is derived from an EMBL/GenBank/DDBJ whole genome shotgun (WGS) entry which is preliminary data.</text>
</comment>
<dbReference type="InterPro" id="IPR001593">
    <property type="entry name" value="Ribosomal_eS1"/>
</dbReference>
<evidence type="ECO:0000256" key="6">
    <source>
        <dbReference type="RuleBase" id="RU000668"/>
    </source>
</evidence>
<evidence type="ECO:0000313" key="8">
    <source>
        <dbReference type="Proteomes" id="UP001054837"/>
    </source>
</evidence>
<dbReference type="AlphaFoldDB" id="A0AAV4VJN3"/>
<comment type="subcellular location">
    <subcellularLocation>
        <location evidence="1 5">Cytoplasm</location>
    </subcellularLocation>
</comment>
<dbReference type="InterPro" id="IPR018281">
    <property type="entry name" value="Ribosomal_eS1_CS"/>
</dbReference>
<dbReference type="GO" id="GO:0006412">
    <property type="term" value="P:translation"/>
    <property type="evidence" value="ECO:0007669"/>
    <property type="project" value="UniProtKB-UniRule"/>
</dbReference>
<dbReference type="Proteomes" id="UP001054837">
    <property type="component" value="Unassembled WGS sequence"/>
</dbReference>
<dbReference type="SMART" id="SM01397">
    <property type="entry name" value="Ribosomal_S3Ae"/>
    <property type="match status" value="1"/>
</dbReference>
<comment type="subunit">
    <text evidence="5">Component of the small ribosomal subunit. Mature ribosomes consist of a small (40S) and a large (60S) subunit. The 40S subunit contains about 33 different proteins and 1 molecule of RNA (18S). The 60S subunit contains about 49 different proteins and 3 molecules of RNA (28S, 5.8S and 5S).</text>
</comment>
<organism evidence="7 8">
    <name type="scientific">Caerostris darwini</name>
    <dbReference type="NCBI Taxonomy" id="1538125"/>
    <lineage>
        <taxon>Eukaryota</taxon>
        <taxon>Metazoa</taxon>
        <taxon>Ecdysozoa</taxon>
        <taxon>Arthropoda</taxon>
        <taxon>Chelicerata</taxon>
        <taxon>Arachnida</taxon>
        <taxon>Araneae</taxon>
        <taxon>Araneomorphae</taxon>
        <taxon>Entelegynae</taxon>
        <taxon>Araneoidea</taxon>
        <taxon>Araneidae</taxon>
        <taxon>Caerostris</taxon>
    </lineage>
</organism>
<evidence type="ECO:0000313" key="7">
    <source>
        <dbReference type="EMBL" id="GIY70510.1"/>
    </source>
</evidence>
<sequence>MAVGKNKGLIKAGKKGIKKKVVDPFSRKDWYDVKAPAMFNVRNIGKTLVNRTQGTKIASEGLKGRVFEASLADLQNDEVAFRKFRFIGEEVQGRTLLLNFYGMDTTTDRLKSLVRKWQTLIEASVDVKTTDGFLLRIFCIGFTKKAAHQVKKTCYAQHSQIKLIRKKMVEIMQREISSSDITQVINKLKVDSMGRDIEKVCQSIYPMKDVMIRKVKVLKSPKFDIGRLMELHGEGKGATSAAPKQIGEEGVKIDRPEGYEPPVLEAV</sequence>
<keyword evidence="8" id="KW-1185">Reference proteome</keyword>
<keyword evidence="4 5" id="KW-0687">Ribonucleoprotein</keyword>
<protein>
    <recommendedName>
        <fullName evidence="5">Small ribosomal subunit protein eS1</fullName>
    </recommendedName>
</protein>
<dbReference type="Pfam" id="PF01015">
    <property type="entry name" value="Ribosomal_S3Ae"/>
    <property type="match status" value="1"/>
</dbReference>
<dbReference type="EMBL" id="BPLQ01013182">
    <property type="protein sequence ID" value="GIY70510.1"/>
    <property type="molecule type" value="Genomic_DNA"/>
</dbReference>
<evidence type="ECO:0000256" key="5">
    <source>
        <dbReference type="HAMAP-Rule" id="MF_03122"/>
    </source>
</evidence>
<reference evidence="7 8" key="1">
    <citation type="submission" date="2021-06" db="EMBL/GenBank/DDBJ databases">
        <title>Caerostris darwini draft genome.</title>
        <authorList>
            <person name="Kono N."/>
            <person name="Arakawa K."/>
        </authorList>
    </citation>
    <scope>NUCLEOTIDE SEQUENCE [LARGE SCALE GENOMIC DNA]</scope>
</reference>
<dbReference type="GO" id="GO:0003735">
    <property type="term" value="F:structural constituent of ribosome"/>
    <property type="evidence" value="ECO:0007669"/>
    <property type="project" value="UniProtKB-UniRule"/>
</dbReference>
<evidence type="ECO:0000256" key="4">
    <source>
        <dbReference type="ARBA" id="ARBA00023274"/>
    </source>
</evidence>
<evidence type="ECO:0000256" key="1">
    <source>
        <dbReference type="ARBA" id="ARBA00004496"/>
    </source>
</evidence>